<keyword evidence="11" id="KW-1185">Reference proteome</keyword>
<sequence>MKKLLSLSLISALMMMGPAHAESNLVFAYWGDPAELPPFEQIVSDYEAANPDVHIQVQHAPWSGYFTRLDAQLAAHAGPDVFFITNVPAYAARHQLEPLDDYIKKSDFPIDEYNKGALQIHSLKGEPFSIPRDDAPEALYYNKDAFDKAGLAYPDGSWDWDDMRDAAMKLTDASNGRTSRYGLVMESNDWPTWIMQNGGNIFDDPITPTKFIMGEPAATEAVQFLGDLINKDKVMPSFQELDQSGGTTQMFVSGQAAMAITNAARLGSFADADFNWAVAPLPHGRDGTRVNRSGGAGFGMNAFSDKKDVAWKFMQFLCGEAGQTIFASAKAAAVPAMVGNPNVRAAFKAPFGDVFLDESKVGRNYPNFPGYVDITNLYIQPALDLVWSGEQDANTAISAIEENVTKRLADSK</sequence>
<dbReference type="PANTHER" id="PTHR43649:SF33">
    <property type="entry name" value="POLYGALACTURONAN_RHAMNOGALACTURONAN-BINDING PROTEIN YTCQ"/>
    <property type="match status" value="1"/>
</dbReference>
<dbReference type="Gene3D" id="3.40.190.10">
    <property type="entry name" value="Periplasmic binding protein-like II"/>
    <property type="match status" value="1"/>
</dbReference>
<feature type="signal peptide" evidence="9">
    <location>
        <begin position="1"/>
        <end position="21"/>
    </location>
</feature>
<evidence type="ECO:0000256" key="5">
    <source>
        <dbReference type="ARBA" id="ARBA00022764"/>
    </source>
</evidence>
<comment type="subcellular location">
    <subcellularLocation>
        <location evidence="1">Periplasm</location>
    </subcellularLocation>
</comment>
<comment type="similarity">
    <text evidence="2">Belongs to the bacterial solute-binding protein 1 family.</text>
</comment>
<evidence type="ECO:0000256" key="7">
    <source>
        <dbReference type="ARBA" id="ARBA00023139"/>
    </source>
</evidence>
<dbReference type="InterPro" id="IPR050490">
    <property type="entry name" value="Bact_solute-bd_prot1"/>
</dbReference>
<protein>
    <submittedName>
        <fullName evidence="10">Sugar ABC transporter substrate-binding protein</fullName>
    </submittedName>
</protein>
<evidence type="ECO:0000256" key="8">
    <source>
        <dbReference type="ARBA" id="ARBA00023288"/>
    </source>
</evidence>
<dbReference type="Pfam" id="PF01547">
    <property type="entry name" value="SBP_bac_1"/>
    <property type="match status" value="1"/>
</dbReference>
<evidence type="ECO:0000256" key="6">
    <source>
        <dbReference type="ARBA" id="ARBA00023136"/>
    </source>
</evidence>
<feature type="chain" id="PRO_5045976314" evidence="9">
    <location>
        <begin position="22"/>
        <end position="412"/>
    </location>
</feature>
<gene>
    <name evidence="10" type="ORF">PSQ19_02725</name>
</gene>
<keyword evidence="4 9" id="KW-0732">Signal</keyword>
<evidence type="ECO:0000256" key="4">
    <source>
        <dbReference type="ARBA" id="ARBA00022729"/>
    </source>
</evidence>
<keyword evidence="6" id="KW-0472">Membrane</keyword>
<evidence type="ECO:0000256" key="9">
    <source>
        <dbReference type="SAM" id="SignalP"/>
    </source>
</evidence>
<dbReference type="RefSeq" id="WP_282219530.1">
    <property type="nucleotide sequence ID" value="NZ_CP118246.1"/>
</dbReference>
<keyword evidence="8" id="KW-0449">Lipoprotein</keyword>
<name>A0ABY7YP74_9HYPH</name>
<evidence type="ECO:0000256" key="3">
    <source>
        <dbReference type="ARBA" id="ARBA00022475"/>
    </source>
</evidence>
<reference evidence="10 11" key="1">
    <citation type="submission" date="2023-02" db="EMBL/GenBank/DDBJ databases">
        <title>Devosia algicola sp. nov., isolated from the phycosphere of marine algae.</title>
        <authorList>
            <person name="Kim J.M."/>
            <person name="Lee J.K."/>
            <person name="Choi B.J."/>
            <person name="Bayburt H."/>
            <person name="Jeon C.O."/>
        </authorList>
    </citation>
    <scope>NUCLEOTIDE SEQUENCE [LARGE SCALE GENOMIC DNA]</scope>
    <source>
        <strain evidence="10 11">G20-9</strain>
    </source>
</reference>
<dbReference type="SUPFAM" id="SSF53850">
    <property type="entry name" value="Periplasmic binding protein-like II"/>
    <property type="match status" value="1"/>
</dbReference>
<dbReference type="PANTHER" id="PTHR43649">
    <property type="entry name" value="ARABINOSE-BINDING PROTEIN-RELATED"/>
    <property type="match status" value="1"/>
</dbReference>
<keyword evidence="3" id="KW-1003">Cell membrane</keyword>
<keyword evidence="7" id="KW-0564">Palmitate</keyword>
<evidence type="ECO:0000256" key="2">
    <source>
        <dbReference type="ARBA" id="ARBA00008520"/>
    </source>
</evidence>
<dbReference type="InterPro" id="IPR006059">
    <property type="entry name" value="SBP"/>
</dbReference>
<evidence type="ECO:0000256" key="1">
    <source>
        <dbReference type="ARBA" id="ARBA00004418"/>
    </source>
</evidence>
<dbReference type="CDD" id="cd13585">
    <property type="entry name" value="PBP2_TMBP_like"/>
    <property type="match status" value="1"/>
</dbReference>
<evidence type="ECO:0000313" key="11">
    <source>
        <dbReference type="Proteomes" id="UP001220530"/>
    </source>
</evidence>
<organism evidence="10 11">
    <name type="scientific">Devosia algicola</name>
    <dbReference type="NCBI Taxonomy" id="3026418"/>
    <lineage>
        <taxon>Bacteria</taxon>
        <taxon>Pseudomonadati</taxon>
        <taxon>Pseudomonadota</taxon>
        <taxon>Alphaproteobacteria</taxon>
        <taxon>Hyphomicrobiales</taxon>
        <taxon>Devosiaceae</taxon>
        <taxon>Devosia</taxon>
    </lineage>
</organism>
<proteinExistence type="inferred from homology"/>
<keyword evidence="5" id="KW-0574">Periplasm</keyword>
<dbReference type="Proteomes" id="UP001220530">
    <property type="component" value="Chromosome"/>
</dbReference>
<dbReference type="EMBL" id="CP118246">
    <property type="protein sequence ID" value="WDR03128.1"/>
    <property type="molecule type" value="Genomic_DNA"/>
</dbReference>
<accession>A0ABY7YP74</accession>
<evidence type="ECO:0000313" key="10">
    <source>
        <dbReference type="EMBL" id="WDR03128.1"/>
    </source>
</evidence>